<protein>
    <submittedName>
        <fullName evidence="2">PiggyBac transposable element-derived protein 3</fullName>
    </submittedName>
</protein>
<comment type="caution">
    <text evidence="2">The sequence shown here is derived from an EMBL/GenBank/DDBJ whole genome shotgun (WGS) entry which is preliminary data.</text>
</comment>
<dbReference type="PANTHER" id="PTHR47055">
    <property type="entry name" value="DDE_TNP_1_7 DOMAIN-CONTAINING PROTEIN"/>
    <property type="match status" value="1"/>
</dbReference>
<dbReference type="STRING" id="268474.A0A0V1M0D3"/>
<dbReference type="Pfam" id="PF13843">
    <property type="entry name" value="DDE_Tnp_1_7"/>
    <property type="match status" value="1"/>
</dbReference>
<reference evidence="2 3" key="1">
    <citation type="submission" date="2015-01" db="EMBL/GenBank/DDBJ databases">
        <title>Evolution of Trichinella species and genotypes.</title>
        <authorList>
            <person name="Korhonen P.K."/>
            <person name="Edoardo P."/>
            <person name="Giuseppe L.R."/>
            <person name="Gasser R.B."/>
        </authorList>
    </citation>
    <scope>NUCLEOTIDE SEQUENCE [LARGE SCALE GENOMIC DNA]</scope>
    <source>
        <strain evidence="2">ISS1980</strain>
    </source>
</reference>
<accession>A0A0V1M0D3</accession>
<dbReference type="InterPro" id="IPR052638">
    <property type="entry name" value="PiggyBac_TE-derived"/>
</dbReference>
<sequence>MASRFLTLENAIEYFETLPPEDQINAEICQLPPCEDGNLTDEEHIEEDDLDEVMPLDVCGEVDVIVDSDRIGNEDDVYVSSDRQTWSKRKPLNHVFGNTPVLPLSTVAPELTSMNPIELFYKIMPKEEMAYFAEMTKRYALQKRVTVSVEEEDIEQFFGLLLFSGYHSVPSENMFWSTARDLAVSIAPATMSRNRFRDLKKYFHVVDNMTLQEGDKLAKISPMYESMEKRLRQWGIFSKALSIDECMVPYYGHHSCKMFIKGKPIRFGFKIWMLTSSSGYPYAMQIYAGKETVRKNEPLGLRVVKHMVSHLNEPNKYHVYFDNFFTSPQLMKELTQRGIKATGTVRNARIRNCPLMKPEEIMKKCRGYFEHACDGEMYVCRWNDNAAVTIASNYYTHFPVGTVKRFS</sequence>
<dbReference type="OrthoDB" id="5912665at2759"/>
<dbReference type="EMBL" id="JYDO01000485">
    <property type="protein sequence ID" value="KRZ65160.1"/>
    <property type="molecule type" value="Genomic_DNA"/>
</dbReference>
<dbReference type="AlphaFoldDB" id="A0A0V1M0D3"/>
<organism evidence="2 3">
    <name type="scientific">Trichinella papuae</name>
    <dbReference type="NCBI Taxonomy" id="268474"/>
    <lineage>
        <taxon>Eukaryota</taxon>
        <taxon>Metazoa</taxon>
        <taxon>Ecdysozoa</taxon>
        <taxon>Nematoda</taxon>
        <taxon>Enoplea</taxon>
        <taxon>Dorylaimia</taxon>
        <taxon>Trichinellida</taxon>
        <taxon>Trichinellidae</taxon>
        <taxon>Trichinella</taxon>
    </lineage>
</organism>
<feature type="non-terminal residue" evidence="2">
    <location>
        <position position="407"/>
    </location>
</feature>
<dbReference type="Proteomes" id="UP000054843">
    <property type="component" value="Unassembled WGS sequence"/>
</dbReference>
<gene>
    <name evidence="2" type="primary">PGBD3</name>
    <name evidence="2" type="ORF">T10_7229</name>
</gene>
<dbReference type="GO" id="GO:0043565">
    <property type="term" value="F:sequence-specific DNA binding"/>
    <property type="evidence" value="ECO:0007669"/>
    <property type="project" value="TreeGrafter"/>
</dbReference>
<proteinExistence type="predicted"/>
<evidence type="ECO:0000313" key="2">
    <source>
        <dbReference type="EMBL" id="KRZ65160.1"/>
    </source>
</evidence>
<dbReference type="InterPro" id="IPR029526">
    <property type="entry name" value="PGBD"/>
</dbReference>
<evidence type="ECO:0000313" key="3">
    <source>
        <dbReference type="Proteomes" id="UP000054843"/>
    </source>
</evidence>
<dbReference type="PANTHER" id="PTHR47055:SF3">
    <property type="entry name" value="PHORBOL-ESTER_DAG-TYPE DOMAIN-CONTAINING PROTEIN"/>
    <property type="match status" value="1"/>
</dbReference>
<keyword evidence="3" id="KW-1185">Reference proteome</keyword>
<name>A0A0V1M0D3_9BILA</name>
<feature type="domain" description="PiggyBac transposable element-derived protein" evidence="1">
    <location>
        <begin position="115"/>
        <end position="398"/>
    </location>
</feature>
<evidence type="ECO:0000259" key="1">
    <source>
        <dbReference type="Pfam" id="PF13843"/>
    </source>
</evidence>